<evidence type="ECO:0000313" key="3">
    <source>
        <dbReference type="EMBL" id="SUZ47362.1"/>
    </source>
</evidence>
<proteinExistence type="predicted"/>
<gene>
    <name evidence="3" type="ORF">METZ01_LOCUS216</name>
</gene>
<name>A0A381MYE8_9ZZZZ</name>
<dbReference type="EMBL" id="UINC01000011">
    <property type="protein sequence ID" value="SUZ47362.1"/>
    <property type="molecule type" value="Genomic_DNA"/>
</dbReference>
<reference evidence="3" key="1">
    <citation type="submission" date="2018-05" db="EMBL/GenBank/DDBJ databases">
        <authorList>
            <person name="Lanie J.A."/>
            <person name="Ng W.-L."/>
            <person name="Kazmierczak K.M."/>
            <person name="Andrzejewski T.M."/>
            <person name="Davidsen T.M."/>
            <person name="Wayne K.J."/>
            <person name="Tettelin H."/>
            <person name="Glass J.I."/>
            <person name="Rusch D."/>
            <person name="Podicherti R."/>
            <person name="Tsui H.-C.T."/>
            <person name="Winkler M.E."/>
        </authorList>
    </citation>
    <scope>NUCLEOTIDE SEQUENCE</scope>
</reference>
<feature type="transmembrane region" description="Helical" evidence="1">
    <location>
        <begin position="179"/>
        <end position="202"/>
    </location>
</feature>
<dbReference type="Pfam" id="PF18920">
    <property type="entry name" value="DUF5671"/>
    <property type="match status" value="1"/>
</dbReference>
<feature type="transmembrane region" description="Helical" evidence="1">
    <location>
        <begin position="110"/>
        <end position="130"/>
    </location>
</feature>
<evidence type="ECO:0000259" key="2">
    <source>
        <dbReference type="Pfam" id="PF18920"/>
    </source>
</evidence>
<dbReference type="InterPro" id="IPR043728">
    <property type="entry name" value="DUF5671"/>
</dbReference>
<keyword evidence="1" id="KW-0472">Membrane</keyword>
<protein>
    <recommendedName>
        <fullName evidence="2">DUF5671 domain-containing protein</fullName>
    </recommendedName>
</protein>
<organism evidence="3">
    <name type="scientific">marine metagenome</name>
    <dbReference type="NCBI Taxonomy" id="408172"/>
    <lineage>
        <taxon>unclassified sequences</taxon>
        <taxon>metagenomes</taxon>
        <taxon>ecological metagenomes</taxon>
    </lineage>
</organism>
<feature type="transmembrane region" description="Helical" evidence="1">
    <location>
        <begin position="66"/>
        <end position="90"/>
    </location>
</feature>
<keyword evidence="1" id="KW-0812">Transmembrane</keyword>
<keyword evidence="1" id="KW-1133">Transmembrane helix</keyword>
<evidence type="ECO:0000256" key="1">
    <source>
        <dbReference type="SAM" id="Phobius"/>
    </source>
</evidence>
<feature type="transmembrane region" description="Helical" evidence="1">
    <location>
        <begin position="151"/>
        <end position="173"/>
    </location>
</feature>
<sequence length="212" mass="23266">MADAKLANFIEAAMLAGASRAELEQALVEAKWSREQIADGLRSIADVDFVIPVPTPKPQLLARDAFLYLVMFGALYVSGFHFGALLFQFINLAFPDQLGQSELMTLDFMRIATAALIVAYPLFISVSYYTNRSLVVNPAQRTSAVRRWLTYITLFVAACVITGDVIVLIYTLLSGGLSIRFLLKIMVVGLIAGAIFGYYAWAIRADGKALAR</sequence>
<dbReference type="AlphaFoldDB" id="A0A381MYE8"/>
<feature type="domain" description="DUF5671" evidence="2">
    <location>
        <begin position="64"/>
        <end position="198"/>
    </location>
</feature>
<accession>A0A381MYE8</accession>